<evidence type="ECO:0000313" key="1">
    <source>
        <dbReference type="EMBL" id="GJT76606.1"/>
    </source>
</evidence>
<keyword evidence="2" id="KW-1185">Reference proteome</keyword>
<reference evidence="1" key="1">
    <citation type="journal article" date="2022" name="Int. J. Mol. Sci.">
        <title>Draft Genome of Tanacetum Coccineum: Genomic Comparison of Closely Related Tanacetum-Family Plants.</title>
        <authorList>
            <person name="Yamashiro T."/>
            <person name="Shiraishi A."/>
            <person name="Nakayama K."/>
            <person name="Satake H."/>
        </authorList>
    </citation>
    <scope>NUCLEOTIDE SEQUENCE</scope>
</reference>
<evidence type="ECO:0000313" key="2">
    <source>
        <dbReference type="Proteomes" id="UP001151760"/>
    </source>
</evidence>
<comment type="caution">
    <text evidence="1">The sequence shown here is derived from an EMBL/GenBank/DDBJ whole genome shotgun (WGS) entry which is preliminary data.</text>
</comment>
<name>A0ABQ5GLQ3_9ASTR</name>
<dbReference type="Proteomes" id="UP001151760">
    <property type="component" value="Unassembled WGS sequence"/>
</dbReference>
<proteinExistence type="predicted"/>
<organism evidence="1 2">
    <name type="scientific">Tanacetum coccineum</name>
    <dbReference type="NCBI Taxonomy" id="301880"/>
    <lineage>
        <taxon>Eukaryota</taxon>
        <taxon>Viridiplantae</taxon>
        <taxon>Streptophyta</taxon>
        <taxon>Embryophyta</taxon>
        <taxon>Tracheophyta</taxon>
        <taxon>Spermatophyta</taxon>
        <taxon>Magnoliopsida</taxon>
        <taxon>eudicotyledons</taxon>
        <taxon>Gunneridae</taxon>
        <taxon>Pentapetalae</taxon>
        <taxon>asterids</taxon>
        <taxon>campanulids</taxon>
        <taxon>Asterales</taxon>
        <taxon>Asteraceae</taxon>
        <taxon>Asteroideae</taxon>
        <taxon>Anthemideae</taxon>
        <taxon>Anthemidinae</taxon>
        <taxon>Tanacetum</taxon>
    </lineage>
</organism>
<dbReference type="EMBL" id="BQNB010018638">
    <property type="protein sequence ID" value="GJT76606.1"/>
    <property type="molecule type" value="Genomic_DNA"/>
</dbReference>
<protein>
    <submittedName>
        <fullName evidence="1">Uncharacterized protein</fullName>
    </submittedName>
</protein>
<reference evidence="1" key="2">
    <citation type="submission" date="2022-01" db="EMBL/GenBank/DDBJ databases">
        <authorList>
            <person name="Yamashiro T."/>
            <person name="Shiraishi A."/>
            <person name="Satake H."/>
            <person name="Nakayama K."/>
        </authorList>
    </citation>
    <scope>NUCLEOTIDE SEQUENCE</scope>
</reference>
<accession>A0ABQ5GLQ3</accession>
<sequence length="96" mass="11585">MARYGRRHRHLCQQVLDMFKDEGRLSEAIRFTGTIRNTPLEIRKCSHGFYHKTTKENKQLRHDLGNHDHQRSYADMRRKPLEFHVEGVYVERSDTF</sequence>
<gene>
    <name evidence="1" type="ORF">Tco_1043331</name>
</gene>